<feature type="chain" id="PRO_5001644749" evidence="1">
    <location>
        <begin position="22"/>
        <end position="343"/>
    </location>
</feature>
<accession>A0A067MJQ8</accession>
<dbReference type="AlphaFoldDB" id="A0A067MJQ8"/>
<evidence type="ECO:0000259" key="2">
    <source>
        <dbReference type="PROSITE" id="PS51762"/>
    </source>
</evidence>
<dbReference type="EMBL" id="KL198030">
    <property type="protein sequence ID" value="KDQ15779.1"/>
    <property type="molecule type" value="Genomic_DNA"/>
</dbReference>
<protein>
    <submittedName>
        <fullName evidence="3">Glycoside hydrolase family 16 protein</fullName>
    </submittedName>
</protein>
<dbReference type="Proteomes" id="UP000027195">
    <property type="component" value="Unassembled WGS sequence"/>
</dbReference>
<gene>
    <name evidence="3" type="ORF">BOTBODRAFT_623750</name>
</gene>
<dbReference type="Gene3D" id="2.60.120.200">
    <property type="match status" value="1"/>
</dbReference>
<name>A0A067MJQ8_BOTB1</name>
<dbReference type="InterPro" id="IPR000757">
    <property type="entry name" value="Beta-glucanase-like"/>
</dbReference>
<dbReference type="GO" id="GO:0009251">
    <property type="term" value="P:glucan catabolic process"/>
    <property type="evidence" value="ECO:0007669"/>
    <property type="project" value="TreeGrafter"/>
</dbReference>
<keyword evidence="3" id="KW-0378">Hydrolase</keyword>
<dbReference type="Pfam" id="PF26113">
    <property type="entry name" value="GH16_XgeA"/>
    <property type="match status" value="1"/>
</dbReference>
<dbReference type="PROSITE" id="PS51762">
    <property type="entry name" value="GH16_2"/>
    <property type="match status" value="1"/>
</dbReference>
<dbReference type="OrthoDB" id="192832at2759"/>
<feature type="signal peptide" evidence="1">
    <location>
        <begin position="1"/>
        <end position="21"/>
    </location>
</feature>
<dbReference type="PANTHER" id="PTHR10963">
    <property type="entry name" value="GLYCOSYL HYDROLASE-RELATED"/>
    <property type="match status" value="1"/>
</dbReference>
<evidence type="ECO:0000256" key="1">
    <source>
        <dbReference type="SAM" id="SignalP"/>
    </source>
</evidence>
<dbReference type="InParanoid" id="A0A067MJQ8"/>
<organism evidence="3 4">
    <name type="scientific">Botryobasidium botryosum (strain FD-172 SS1)</name>
    <dbReference type="NCBI Taxonomy" id="930990"/>
    <lineage>
        <taxon>Eukaryota</taxon>
        <taxon>Fungi</taxon>
        <taxon>Dikarya</taxon>
        <taxon>Basidiomycota</taxon>
        <taxon>Agaricomycotina</taxon>
        <taxon>Agaricomycetes</taxon>
        <taxon>Cantharellales</taxon>
        <taxon>Botryobasidiaceae</taxon>
        <taxon>Botryobasidium</taxon>
    </lineage>
</organism>
<dbReference type="InterPro" id="IPR013320">
    <property type="entry name" value="ConA-like_dom_sf"/>
</dbReference>
<proteinExistence type="predicted"/>
<dbReference type="InterPro" id="IPR050546">
    <property type="entry name" value="Glycosyl_Hydrlase_16"/>
</dbReference>
<reference evidence="4" key="1">
    <citation type="journal article" date="2014" name="Proc. Natl. Acad. Sci. U.S.A.">
        <title>Extensive sampling of basidiomycete genomes demonstrates inadequacy of the white-rot/brown-rot paradigm for wood decay fungi.</title>
        <authorList>
            <person name="Riley R."/>
            <person name="Salamov A.A."/>
            <person name="Brown D.W."/>
            <person name="Nagy L.G."/>
            <person name="Floudas D."/>
            <person name="Held B.W."/>
            <person name="Levasseur A."/>
            <person name="Lombard V."/>
            <person name="Morin E."/>
            <person name="Otillar R."/>
            <person name="Lindquist E.A."/>
            <person name="Sun H."/>
            <person name="LaButti K.M."/>
            <person name="Schmutz J."/>
            <person name="Jabbour D."/>
            <person name="Luo H."/>
            <person name="Baker S.E."/>
            <person name="Pisabarro A.G."/>
            <person name="Walton J.D."/>
            <person name="Blanchette R.A."/>
            <person name="Henrissat B."/>
            <person name="Martin F."/>
            <person name="Cullen D."/>
            <person name="Hibbett D.S."/>
            <person name="Grigoriev I.V."/>
        </authorList>
    </citation>
    <scope>NUCLEOTIDE SEQUENCE [LARGE SCALE GENOMIC DNA]</scope>
    <source>
        <strain evidence="4">FD-172 SS1</strain>
    </source>
</reference>
<evidence type="ECO:0000313" key="4">
    <source>
        <dbReference type="Proteomes" id="UP000027195"/>
    </source>
</evidence>
<feature type="domain" description="GH16" evidence="2">
    <location>
        <begin position="22"/>
        <end position="269"/>
    </location>
</feature>
<dbReference type="CDD" id="cd02181">
    <property type="entry name" value="GH16_fungal_Lam16A_glucanase"/>
    <property type="match status" value="1"/>
</dbReference>
<dbReference type="STRING" id="930990.A0A067MJQ8"/>
<sequence length="343" mass="37062">MRSVLAVTSIALSFNVLAAQGATWNLKDQYQGSSFFNNWDFTTGIDANTTGNVLYQSKADAASQKLTFINSAGNAIIKVDNTTVGQGDTYGRASIKITSQATIAQGSLLIMDAVHLPFGCSVWPAYWMQGPNWPNDGEIDIIENVNLATTNRYSLHTLQGCTHPAGPTDGETGQIISTDCFNQTNGNQGCIVQETKPNSYGAGFASIGGGVIAMRWDSTNGIQIWYFPRGSIPSDLSTTSPNPDGWGAPSADYPQSRCDTSKFFSPQHLILDITLCGNFAGAANVFQETCQGVCTDLIKTPTNYNNAYFEIAYIRHFVKYVILSVYTLCSTHVDYPSCTVAPL</sequence>
<keyword evidence="1" id="KW-0732">Signal</keyword>
<dbReference type="PANTHER" id="PTHR10963:SF24">
    <property type="entry name" value="GLYCOSIDASE C21B10.07-RELATED"/>
    <property type="match status" value="1"/>
</dbReference>
<evidence type="ECO:0000313" key="3">
    <source>
        <dbReference type="EMBL" id="KDQ15779.1"/>
    </source>
</evidence>
<dbReference type="SUPFAM" id="SSF49899">
    <property type="entry name" value="Concanavalin A-like lectins/glucanases"/>
    <property type="match status" value="1"/>
</dbReference>
<dbReference type="HOGENOM" id="CLU_016972_2_1_1"/>
<dbReference type="GO" id="GO:0004553">
    <property type="term" value="F:hydrolase activity, hydrolyzing O-glycosyl compounds"/>
    <property type="evidence" value="ECO:0007669"/>
    <property type="project" value="InterPro"/>
</dbReference>
<keyword evidence="4" id="KW-1185">Reference proteome</keyword>